<evidence type="ECO:0000256" key="1">
    <source>
        <dbReference type="ARBA" id="ARBA00005189"/>
    </source>
</evidence>
<dbReference type="InterPro" id="IPR002123">
    <property type="entry name" value="Plipid/glycerol_acylTrfase"/>
</dbReference>
<organism evidence="12 13">
    <name type="scientific">Marinibactrum halimedae</name>
    <dbReference type="NCBI Taxonomy" id="1444977"/>
    <lineage>
        <taxon>Bacteria</taxon>
        <taxon>Pseudomonadati</taxon>
        <taxon>Pseudomonadota</taxon>
        <taxon>Gammaproteobacteria</taxon>
        <taxon>Cellvibrionales</taxon>
        <taxon>Cellvibrionaceae</taxon>
        <taxon>Marinibactrum</taxon>
    </lineage>
</organism>
<dbReference type="SUPFAM" id="SSF55729">
    <property type="entry name" value="Acyl-CoA N-acyltransferases (Nat)"/>
    <property type="match status" value="1"/>
</dbReference>
<evidence type="ECO:0000256" key="7">
    <source>
        <dbReference type="ARBA" id="ARBA00039058"/>
    </source>
</evidence>
<dbReference type="InterPro" id="IPR052351">
    <property type="entry name" value="Ornithine_N-alpha-AT"/>
</dbReference>
<comment type="similarity">
    <text evidence="6">Belongs to the acetyltransferase family. OlsB subfamily.</text>
</comment>
<evidence type="ECO:0000256" key="2">
    <source>
        <dbReference type="ARBA" id="ARBA00022516"/>
    </source>
</evidence>
<evidence type="ECO:0000256" key="8">
    <source>
        <dbReference type="ARBA" id="ARBA00039866"/>
    </source>
</evidence>
<dbReference type="AlphaFoldDB" id="A0AA37WMR1"/>
<keyword evidence="2" id="KW-0444">Lipid biosynthesis</keyword>
<sequence length="578" mass="66237">MVAIKSVAIMIDIEQAVTNKFPGFAHQPPLIRRPTLSILRKLTHEQEINRFLEAHGHLHGLDFIDQVFEYFNFSYRVSARDRQNIPSQGRVVIIANHPIGSLDGLAILRLISEVRRDVKIVANDMLMTFENIQSLLIPLDNMTGGSPRKSYKCVLNALNNEEAVIIFPAGEVSRASPIGVKDVRWRPGFLSFARKASAPVLPIHIKAKNSLLFYSASMLFKPLGTMLLAREMFNKRSALIEFKIGEPIPSDALASQELNDKSLIKRLKKHVYKLGRNKKYNFETLRTVAHPEDRKELQNELKNTFLLGETRDHNSIFLSDFNHQVLMREIGRLRELTFRKVGEGTGSRRDIDGYDQYYEHLILWNHDQLEVAGSYRIGKCAKILSYAGLRGLYTTSLFHFSENLKKILPNTAELGRSFVNPNYWGKASLDYLWQGIGAYLNHHPEIRYLIGPVSISADYEKSLVDELVYYYTRFYTGSMNYATGKMPYELPLETQLILQQKYENDNFESGLKKLQNAFSNKNTKMPILFKQYAALFEHGGFQLLAFNIDPDFSDCIDGLFLADLSKMKSNKRKRYLSS</sequence>
<dbReference type="Pfam" id="PF19576">
    <property type="entry name" value="Acyltransf_2"/>
    <property type="match status" value="1"/>
</dbReference>
<name>A0AA37WMR1_9GAMM</name>
<keyword evidence="5 12" id="KW-0012">Acyltransferase</keyword>
<dbReference type="SUPFAM" id="SSF69593">
    <property type="entry name" value="Glycerol-3-phosphate (1)-acyltransferase"/>
    <property type="match status" value="1"/>
</dbReference>
<evidence type="ECO:0000256" key="4">
    <source>
        <dbReference type="ARBA" id="ARBA00023098"/>
    </source>
</evidence>
<dbReference type="Gene3D" id="3.40.630.30">
    <property type="match status" value="1"/>
</dbReference>
<accession>A0AA37WMR1</accession>
<dbReference type="CDD" id="cd07986">
    <property type="entry name" value="LPLAT_ACT14924-like"/>
    <property type="match status" value="1"/>
</dbReference>
<comment type="pathway">
    <text evidence="1">Lipid metabolism.</text>
</comment>
<comment type="caution">
    <text evidence="12">The sequence shown here is derived from an EMBL/GenBank/DDBJ whole genome shotgun (WGS) entry which is preliminary data.</text>
</comment>
<evidence type="ECO:0000259" key="11">
    <source>
        <dbReference type="SMART" id="SM00563"/>
    </source>
</evidence>
<comment type="function">
    <text evidence="9">Catalyzes the first step in the biosynthesis of ornithine lipids, which are phosphorus-free membrane lipids. Catalyzes the 3-hydroxyacyl-acyl carrier protein-dependent acylation of ornithine to form lyso-ornithine lipid (LOL).</text>
</comment>
<evidence type="ECO:0000313" key="12">
    <source>
        <dbReference type="EMBL" id="GLS24337.1"/>
    </source>
</evidence>
<keyword evidence="3" id="KW-0808">Transferase</keyword>
<dbReference type="EMBL" id="BSPD01000002">
    <property type="protein sequence ID" value="GLS24337.1"/>
    <property type="molecule type" value="Genomic_DNA"/>
</dbReference>
<evidence type="ECO:0000313" key="13">
    <source>
        <dbReference type="Proteomes" id="UP001156870"/>
    </source>
</evidence>
<gene>
    <name evidence="12" type="ORF">GCM10007877_00480</name>
</gene>
<evidence type="ECO:0000256" key="3">
    <source>
        <dbReference type="ARBA" id="ARBA00022679"/>
    </source>
</evidence>
<reference evidence="12 13" key="1">
    <citation type="journal article" date="2014" name="Int. J. Syst. Evol. Microbiol.">
        <title>Complete genome sequence of Corynebacterium casei LMG S-19264T (=DSM 44701T), isolated from a smear-ripened cheese.</title>
        <authorList>
            <consortium name="US DOE Joint Genome Institute (JGI-PGF)"/>
            <person name="Walter F."/>
            <person name="Albersmeier A."/>
            <person name="Kalinowski J."/>
            <person name="Ruckert C."/>
        </authorList>
    </citation>
    <scope>NUCLEOTIDE SEQUENCE [LARGE SCALE GENOMIC DNA]</scope>
    <source>
        <strain evidence="12 13">NBRC 110095</strain>
    </source>
</reference>
<dbReference type="Proteomes" id="UP001156870">
    <property type="component" value="Unassembled WGS sequence"/>
</dbReference>
<keyword evidence="4" id="KW-0443">Lipid metabolism</keyword>
<evidence type="ECO:0000256" key="5">
    <source>
        <dbReference type="ARBA" id="ARBA00023315"/>
    </source>
</evidence>
<evidence type="ECO:0000256" key="6">
    <source>
        <dbReference type="ARBA" id="ARBA00038095"/>
    </source>
</evidence>
<evidence type="ECO:0000256" key="9">
    <source>
        <dbReference type="ARBA" id="ARBA00045724"/>
    </source>
</evidence>
<comment type="catalytic activity">
    <reaction evidence="10">
        <text>a (3R)-hydroxyacyl-[ACP] + L-ornithine = a lyso-ornithine lipid + holo-[ACP] + H(+)</text>
        <dbReference type="Rhea" id="RHEA:20633"/>
        <dbReference type="Rhea" id="RHEA-COMP:9685"/>
        <dbReference type="Rhea" id="RHEA-COMP:9945"/>
        <dbReference type="ChEBI" id="CHEBI:15378"/>
        <dbReference type="ChEBI" id="CHEBI:46911"/>
        <dbReference type="ChEBI" id="CHEBI:64479"/>
        <dbReference type="ChEBI" id="CHEBI:78827"/>
        <dbReference type="ChEBI" id="CHEBI:138482"/>
        <dbReference type="EC" id="2.3.2.30"/>
    </reaction>
    <physiologicalReaction direction="left-to-right" evidence="10">
        <dbReference type="Rhea" id="RHEA:20634"/>
    </physiologicalReaction>
</comment>
<dbReference type="PANTHER" id="PTHR37323:SF1">
    <property type="entry name" value="L-ORNITHINE N(ALPHA)-ACYLTRANSFERASE"/>
    <property type="match status" value="1"/>
</dbReference>
<dbReference type="InterPro" id="IPR016181">
    <property type="entry name" value="Acyl_CoA_acyltransferase"/>
</dbReference>
<evidence type="ECO:0000256" key="10">
    <source>
        <dbReference type="ARBA" id="ARBA00047785"/>
    </source>
</evidence>
<dbReference type="PANTHER" id="PTHR37323">
    <property type="entry name" value="GCN5-RELATED N-ACETYLTRANSFERASE"/>
    <property type="match status" value="1"/>
</dbReference>
<proteinExistence type="inferred from homology"/>
<feature type="domain" description="Phospholipid/glycerol acyltransferase" evidence="11">
    <location>
        <begin position="91"/>
        <end position="208"/>
    </location>
</feature>
<dbReference type="GO" id="GO:0043810">
    <property type="term" value="F:ornithine-acyl [acyl carrier protein] N-acyltransferase activity"/>
    <property type="evidence" value="ECO:0007669"/>
    <property type="project" value="UniProtKB-EC"/>
</dbReference>
<protein>
    <recommendedName>
        <fullName evidence="8">L-ornithine N(alpha)-acyltransferase</fullName>
        <ecNumber evidence="7">2.3.2.30</ecNumber>
    </recommendedName>
</protein>
<dbReference type="SMART" id="SM00563">
    <property type="entry name" value="PlsC"/>
    <property type="match status" value="1"/>
</dbReference>
<keyword evidence="13" id="KW-1185">Reference proteome</keyword>
<dbReference type="Pfam" id="PF13444">
    <property type="entry name" value="Acetyltransf_5"/>
    <property type="match status" value="1"/>
</dbReference>
<dbReference type="EC" id="2.3.2.30" evidence="7"/>
<dbReference type="InterPro" id="IPR045746">
    <property type="entry name" value="ACT14924-like_Acyltransf_dom"/>
</dbReference>
<dbReference type="GO" id="GO:0006629">
    <property type="term" value="P:lipid metabolic process"/>
    <property type="evidence" value="ECO:0007669"/>
    <property type="project" value="UniProtKB-KW"/>
</dbReference>